<gene>
    <name evidence="2" type="ORF">AVDCRST_MAG53-2504</name>
</gene>
<accession>A0A6J4SX00</accession>
<feature type="region of interest" description="Disordered" evidence="1">
    <location>
        <begin position="81"/>
        <end position="140"/>
    </location>
</feature>
<feature type="non-terminal residue" evidence="2">
    <location>
        <position position="140"/>
    </location>
</feature>
<feature type="compositionally biased region" description="Gly residues" evidence="1">
    <location>
        <begin position="93"/>
        <end position="112"/>
    </location>
</feature>
<dbReference type="AlphaFoldDB" id="A0A6J4SX00"/>
<reference evidence="2" key="1">
    <citation type="submission" date="2020-02" db="EMBL/GenBank/DDBJ databases">
        <authorList>
            <person name="Meier V. D."/>
        </authorList>
    </citation>
    <scope>NUCLEOTIDE SEQUENCE</scope>
    <source>
        <strain evidence="2">AVDCRST_MAG53</strain>
    </source>
</reference>
<evidence type="ECO:0000313" key="2">
    <source>
        <dbReference type="EMBL" id="CAA9507424.1"/>
    </source>
</evidence>
<dbReference type="EMBL" id="CADCVR010000078">
    <property type="protein sequence ID" value="CAA9507424.1"/>
    <property type="molecule type" value="Genomic_DNA"/>
</dbReference>
<evidence type="ECO:0000256" key="1">
    <source>
        <dbReference type="SAM" id="MobiDB-lite"/>
    </source>
</evidence>
<protein>
    <submittedName>
        <fullName evidence="2">Uncharacterized protein</fullName>
    </submittedName>
</protein>
<name>A0A6J4SX00_9ACTN</name>
<feature type="compositionally biased region" description="Basic and acidic residues" evidence="1">
    <location>
        <begin position="123"/>
        <end position="140"/>
    </location>
</feature>
<sequence>DGLEDLDARLVARPALEVDPHAVHAQQEGGRVGLGAEAVVGHGPEGVLPRSVEQGAEAADGLARIRGGRWLGVPYGRERRGRAGIGRQQGTAFEGGLGGDRRGGGCGDGCGGGDREAEELETDHDAESTTAAARDRDDPV</sequence>
<organism evidence="2">
    <name type="scientific">uncultured Solirubrobacteraceae bacterium</name>
    <dbReference type="NCBI Taxonomy" id="1162706"/>
    <lineage>
        <taxon>Bacteria</taxon>
        <taxon>Bacillati</taxon>
        <taxon>Actinomycetota</taxon>
        <taxon>Thermoleophilia</taxon>
        <taxon>Solirubrobacterales</taxon>
        <taxon>Solirubrobacteraceae</taxon>
        <taxon>environmental samples</taxon>
    </lineage>
</organism>
<proteinExistence type="predicted"/>
<feature type="non-terminal residue" evidence="2">
    <location>
        <position position="1"/>
    </location>
</feature>